<sequence length="225" mass="24938">MNFKRFGIYYTPPKGSFADFGASWLGWDIANGTPMPHLDSLPGINTVTHVPRKYGFHGTLKPPFYLADGLTRNHLQDAIAKLSQSIRPAKADGLQLSQIAQFLALTPVGDTSGLNQLADSVVTELDKFRRPATADELARRRKSNLSARQGELLEKWGYPYVLEEFRFHITVSGSLDAGTLQTVRAALKPQLDRMLPAPFVINDLTLVGEADDGFFHEIHRYALTG</sequence>
<name>A0ABX2IKT4_9RHOB</name>
<gene>
    <name evidence="1" type="ORF">HRQ87_01525</name>
</gene>
<dbReference type="Proteomes" id="UP000777935">
    <property type="component" value="Unassembled WGS sequence"/>
</dbReference>
<evidence type="ECO:0000313" key="1">
    <source>
        <dbReference type="EMBL" id="NSX53476.1"/>
    </source>
</evidence>
<comment type="caution">
    <text evidence="1">The sequence shown here is derived from an EMBL/GenBank/DDBJ whole genome shotgun (WGS) entry which is preliminary data.</text>
</comment>
<dbReference type="RefSeq" id="WP_174134585.1">
    <property type="nucleotide sequence ID" value="NZ_JABUFE010000001.1"/>
</dbReference>
<dbReference type="Pfam" id="PF06299">
    <property type="entry name" value="DUF1045"/>
    <property type="match status" value="1"/>
</dbReference>
<reference evidence="1 2" key="1">
    <citation type="submission" date="2020-06" db="EMBL/GenBank/DDBJ databases">
        <title>Sulfitobacter algicola sp. nov., isolated from green algae.</title>
        <authorList>
            <person name="Wang C."/>
        </authorList>
    </citation>
    <scope>NUCLEOTIDE SEQUENCE [LARGE SCALE GENOMIC DNA]</scope>
    <source>
        <strain evidence="1 2">1151</strain>
    </source>
</reference>
<organism evidence="1 2">
    <name type="scientific">Parasulfitobacter algicola</name>
    <dbReference type="NCBI Taxonomy" id="2614809"/>
    <lineage>
        <taxon>Bacteria</taxon>
        <taxon>Pseudomonadati</taxon>
        <taxon>Pseudomonadota</taxon>
        <taxon>Alphaproteobacteria</taxon>
        <taxon>Rhodobacterales</taxon>
        <taxon>Roseobacteraceae</taxon>
        <taxon>Parasulfitobacter</taxon>
    </lineage>
</organism>
<dbReference type="InterPro" id="IPR009389">
    <property type="entry name" value="DUF1045"/>
</dbReference>
<dbReference type="Gene3D" id="3.90.1140.10">
    <property type="entry name" value="Cyclic phosphodiesterase"/>
    <property type="match status" value="1"/>
</dbReference>
<accession>A0ABX2IKT4</accession>
<dbReference type="EMBL" id="JABUFE010000001">
    <property type="protein sequence ID" value="NSX53476.1"/>
    <property type="molecule type" value="Genomic_DNA"/>
</dbReference>
<proteinExistence type="predicted"/>
<protein>
    <submittedName>
        <fullName evidence="1">DUF1045 domain-containing protein</fullName>
    </submittedName>
</protein>
<dbReference type="PIRSF" id="PIRSF033328">
    <property type="entry name" value="Phest_Mll4975"/>
    <property type="match status" value="1"/>
</dbReference>
<evidence type="ECO:0000313" key="2">
    <source>
        <dbReference type="Proteomes" id="UP000777935"/>
    </source>
</evidence>
<keyword evidence="2" id="KW-1185">Reference proteome</keyword>